<reference evidence="3" key="1">
    <citation type="submission" date="2017-04" db="EMBL/GenBank/DDBJ databases">
        <title>Genome evolution of the luminous symbionts of deep sea anglerfish.</title>
        <authorList>
            <person name="Hendry T.A."/>
        </authorList>
    </citation>
    <scope>NUCLEOTIDE SEQUENCE [LARGE SCALE GENOMIC DNA]</scope>
</reference>
<evidence type="ECO:0000259" key="1">
    <source>
        <dbReference type="Pfam" id="PF13612"/>
    </source>
</evidence>
<feature type="domain" description="Transposase DDE" evidence="1">
    <location>
        <begin position="7"/>
        <end position="62"/>
    </location>
</feature>
<dbReference type="AlphaFoldDB" id="A0A2A5T7W6"/>
<name>A0A2A5T7W6_9GAMM</name>
<evidence type="ECO:0000313" key="2">
    <source>
        <dbReference type="EMBL" id="PCS24180.1"/>
    </source>
</evidence>
<evidence type="ECO:0000313" key="3">
    <source>
        <dbReference type="Proteomes" id="UP000219020"/>
    </source>
</evidence>
<keyword evidence="3" id="KW-1185">Reference proteome</keyword>
<organism evidence="2 3">
    <name type="scientific">Candidatus Enterovibrio escicola</name>
    <dbReference type="NCBI Taxonomy" id="1927127"/>
    <lineage>
        <taxon>Bacteria</taxon>
        <taxon>Pseudomonadati</taxon>
        <taxon>Pseudomonadota</taxon>
        <taxon>Gammaproteobacteria</taxon>
        <taxon>Vibrionales</taxon>
        <taxon>Vibrionaceae</taxon>
        <taxon>Enterovibrio</taxon>
    </lineage>
</organism>
<gene>
    <name evidence="2" type="ORF">BTN49_0175</name>
</gene>
<dbReference type="InterPro" id="IPR025668">
    <property type="entry name" value="Tnp_DDE_dom"/>
</dbReference>
<comment type="caution">
    <text evidence="2">The sequence shown here is derived from an EMBL/GenBank/DDBJ whole genome shotgun (WGS) entry which is preliminary data.</text>
</comment>
<proteinExistence type="predicted"/>
<dbReference type="Pfam" id="PF13612">
    <property type="entry name" value="DDE_Tnp_1_3"/>
    <property type="match status" value="1"/>
</dbReference>
<sequence length="62" mass="7387">MTSFKDVYTETKVISLVRLDRELTDKGVILIAGVKKNKKPKMMKLWNRLMLRKRFIIETVFD</sequence>
<protein>
    <recommendedName>
        <fullName evidence="1">Transposase DDE domain-containing protein</fullName>
    </recommendedName>
</protein>
<dbReference type="Proteomes" id="UP000219020">
    <property type="component" value="Unassembled WGS sequence"/>
</dbReference>
<accession>A0A2A5T7W6</accession>
<dbReference type="EMBL" id="NBYY01000003">
    <property type="protein sequence ID" value="PCS24180.1"/>
    <property type="molecule type" value="Genomic_DNA"/>
</dbReference>